<keyword evidence="2" id="KW-0812">Transmembrane</keyword>
<dbReference type="OrthoDB" id="190201at2759"/>
<feature type="compositionally biased region" description="Polar residues" evidence="1">
    <location>
        <begin position="54"/>
        <end position="74"/>
    </location>
</feature>
<feature type="region of interest" description="Disordered" evidence="1">
    <location>
        <begin position="45"/>
        <end position="74"/>
    </location>
</feature>
<keyword evidence="2" id="KW-1133">Transmembrane helix</keyword>
<reference evidence="3" key="1">
    <citation type="submission" date="2020-02" db="EMBL/GenBank/DDBJ databases">
        <authorList>
            <person name="Palmer J.M."/>
        </authorList>
    </citation>
    <scope>NUCLEOTIDE SEQUENCE</scope>
    <source>
        <strain evidence="3">EPUS1.4</strain>
        <tissue evidence="3">Thallus</tissue>
    </source>
</reference>
<gene>
    <name evidence="3" type="ORF">GJ744_007275</name>
</gene>
<keyword evidence="4" id="KW-1185">Reference proteome</keyword>
<dbReference type="AlphaFoldDB" id="A0A8H7AN09"/>
<keyword evidence="2" id="KW-0472">Membrane</keyword>
<protein>
    <submittedName>
        <fullName evidence="3">Uncharacterized protein</fullName>
    </submittedName>
</protein>
<comment type="caution">
    <text evidence="3">The sequence shown here is derived from an EMBL/GenBank/DDBJ whole genome shotgun (WGS) entry which is preliminary data.</text>
</comment>
<name>A0A8H7AN09_9EURO</name>
<sequence>MAAGPSCYKTPSSDISIIYTFLPTIIKSRLPVLTSFRRSLEMTSIRKSTRSHSRQISEGSLKGITSPTNAYTNPDNEIVTREQLWQVARRPRDTSPENIASSTASSAPSSPTMAAPFERALTGPIHETATGVEWDTAVTALMLLSRACTRAQQADSKPENTRALIIDANKWLLRSLPEDLDPSELQEIEEVLPVGLDNPDRICCRQARIRSTASQAEKRSWLRRSIAFTILQTSLLIALIIPYITAFVNSCYRLERRHHVTERVLTGGIDITNVVGDSGMEVRDAMARLGRGRLANAVVEAVVETGGWIFESIVGGVSDGAGVGVAIVGEAILAQEKKQVG</sequence>
<feature type="transmembrane region" description="Helical" evidence="2">
    <location>
        <begin position="226"/>
        <end position="248"/>
    </location>
</feature>
<evidence type="ECO:0000313" key="3">
    <source>
        <dbReference type="EMBL" id="KAF7509961.1"/>
    </source>
</evidence>
<evidence type="ECO:0000313" key="4">
    <source>
        <dbReference type="Proteomes" id="UP000606974"/>
    </source>
</evidence>
<evidence type="ECO:0000256" key="1">
    <source>
        <dbReference type="SAM" id="MobiDB-lite"/>
    </source>
</evidence>
<feature type="region of interest" description="Disordered" evidence="1">
    <location>
        <begin position="88"/>
        <end position="113"/>
    </location>
</feature>
<dbReference type="EMBL" id="JAACFV010000035">
    <property type="protein sequence ID" value="KAF7509961.1"/>
    <property type="molecule type" value="Genomic_DNA"/>
</dbReference>
<evidence type="ECO:0000256" key="2">
    <source>
        <dbReference type="SAM" id="Phobius"/>
    </source>
</evidence>
<feature type="compositionally biased region" description="Low complexity" evidence="1">
    <location>
        <begin position="100"/>
        <end position="113"/>
    </location>
</feature>
<proteinExistence type="predicted"/>
<accession>A0A8H7AN09</accession>
<organism evidence="3 4">
    <name type="scientific">Endocarpon pusillum</name>
    <dbReference type="NCBI Taxonomy" id="364733"/>
    <lineage>
        <taxon>Eukaryota</taxon>
        <taxon>Fungi</taxon>
        <taxon>Dikarya</taxon>
        <taxon>Ascomycota</taxon>
        <taxon>Pezizomycotina</taxon>
        <taxon>Eurotiomycetes</taxon>
        <taxon>Chaetothyriomycetidae</taxon>
        <taxon>Verrucariales</taxon>
        <taxon>Verrucariaceae</taxon>
        <taxon>Endocarpon</taxon>
    </lineage>
</organism>
<dbReference type="Proteomes" id="UP000606974">
    <property type="component" value="Unassembled WGS sequence"/>
</dbReference>